<feature type="region of interest" description="Disordered" evidence="1">
    <location>
        <begin position="1"/>
        <end position="59"/>
    </location>
</feature>
<sequence>MTLPPLRVTPSHQAKSPEDPSESSPSHRGAHPEDPFPPRSHPRVLGAHAPRTPPLNHPRILEAHALKTLSLLIIPESSRRTPRGPLPPLESSPSSRGARPEDLSLPSP</sequence>
<dbReference type="PaxDb" id="4081-Solyc03g082340.1.1"/>
<dbReference type="EnsemblPlants" id="Solyc03g082340.1.1">
    <property type="protein sequence ID" value="Solyc03g082340.1.1.1"/>
    <property type="gene ID" value="Solyc03g082340.1"/>
</dbReference>
<reference evidence="2" key="1">
    <citation type="journal article" date="2012" name="Nature">
        <title>The tomato genome sequence provides insights into fleshy fruit evolution.</title>
        <authorList>
            <consortium name="Tomato Genome Consortium"/>
        </authorList>
    </citation>
    <scope>NUCLEOTIDE SEQUENCE [LARGE SCALE GENOMIC DNA]</scope>
    <source>
        <strain evidence="2">cv. Heinz 1706</strain>
    </source>
</reference>
<feature type="region of interest" description="Disordered" evidence="1">
    <location>
        <begin position="75"/>
        <end position="108"/>
    </location>
</feature>
<evidence type="ECO:0000313" key="3">
    <source>
        <dbReference type="Proteomes" id="UP000004994"/>
    </source>
</evidence>
<dbReference type="AlphaFoldDB" id="A0A3Q7FMI7"/>
<dbReference type="InParanoid" id="A0A3Q7FMI7"/>
<dbReference type="Gramene" id="Solyc03g082340.1.1">
    <property type="protein sequence ID" value="Solyc03g082340.1.1.1"/>
    <property type="gene ID" value="Solyc03g082340.1"/>
</dbReference>
<evidence type="ECO:0000256" key="1">
    <source>
        <dbReference type="SAM" id="MobiDB-lite"/>
    </source>
</evidence>
<keyword evidence="3" id="KW-1185">Reference proteome</keyword>
<protein>
    <submittedName>
        <fullName evidence="2">Uncharacterized protein</fullName>
    </submittedName>
</protein>
<dbReference type="Proteomes" id="UP000004994">
    <property type="component" value="Chromosome 3"/>
</dbReference>
<name>A0A3Q7FMI7_SOLLC</name>
<organism evidence="2">
    <name type="scientific">Solanum lycopersicum</name>
    <name type="common">Tomato</name>
    <name type="synonym">Lycopersicon esculentum</name>
    <dbReference type="NCBI Taxonomy" id="4081"/>
    <lineage>
        <taxon>Eukaryota</taxon>
        <taxon>Viridiplantae</taxon>
        <taxon>Streptophyta</taxon>
        <taxon>Embryophyta</taxon>
        <taxon>Tracheophyta</taxon>
        <taxon>Spermatophyta</taxon>
        <taxon>Magnoliopsida</taxon>
        <taxon>eudicotyledons</taxon>
        <taxon>Gunneridae</taxon>
        <taxon>Pentapetalae</taxon>
        <taxon>asterids</taxon>
        <taxon>lamiids</taxon>
        <taxon>Solanales</taxon>
        <taxon>Solanaceae</taxon>
        <taxon>Solanoideae</taxon>
        <taxon>Solaneae</taxon>
        <taxon>Solanum</taxon>
        <taxon>Solanum subgen. Lycopersicon</taxon>
    </lineage>
</organism>
<evidence type="ECO:0000313" key="2">
    <source>
        <dbReference type="EnsemblPlants" id="Solyc03g082340.1.1.1"/>
    </source>
</evidence>
<accession>A0A3Q7FMI7</accession>
<reference evidence="2" key="2">
    <citation type="submission" date="2019-01" db="UniProtKB">
        <authorList>
            <consortium name="EnsemblPlants"/>
        </authorList>
    </citation>
    <scope>IDENTIFICATION</scope>
    <source>
        <strain evidence="2">cv. Heinz 1706</strain>
    </source>
</reference>
<proteinExistence type="predicted"/>